<proteinExistence type="predicted"/>
<evidence type="ECO:0000256" key="1">
    <source>
        <dbReference type="SAM" id="MobiDB-lite"/>
    </source>
</evidence>
<evidence type="ECO:0000313" key="3">
    <source>
        <dbReference type="Proteomes" id="UP000292702"/>
    </source>
</evidence>
<feature type="region of interest" description="Disordered" evidence="1">
    <location>
        <begin position="117"/>
        <end position="137"/>
    </location>
</feature>
<dbReference type="EMBL" id="RWJN01000069">
    <property type="protein sequence ID" value="TCD68338.1"/>
    <property type="molecule type" value="Genomic_DNA"/>
</dbReference>
<keyword evidence="3" id="KW-1185">Reference proteome</keyword>
<evidence type="ECO:0000313" key="2">
    <source>
        <dbReference type="EMBL" id="TCD68338.1"/>
    </source>
</evidence>
<comment type="caution">
    <text evidence="2">The sequence shown here is derived from an EMBL/GenBank/DDBJ whole genome shotgun (WGS) entry which is preliminary data.</text>
</comment>
<dbReference type="AlphaFoldDB" id="A0A4R0RWH4"/>
<sequence length="147" mass="16252">MSHRLADVEPRGRKQTFSVKSIDSPEHPFARIKFFYRPYAMLRAQGVIPASTRTLASSTSRALPSTVKAEVKQELASTRSSDDLALATRAAKEDRLKALKAEMDRLQAELDVEPFGLDGPKMKREASPIRVPQSGSGERVVVDLTLD</sequence>
<organism evidence="2 3">
    <name type="scientific">Steccherinum ochraceum</name>
    <dbReference type="NCBI Taxonomy" id="92696"/>
    <lineage>
        <taxon>Eukaryota</taxon>
        <taxon>Fungi</taxon>
        <taxon>Dikarya</taxon>
        <taxon>Basidiomycota</taxon>
        <taxon>Agaricomycotina</taxon>
        <taxon>Agaricomycetes</taxon>
        <taxon>Polyporales</taxon>
        <taxon>Steccherinaceae</taxon>
        <taxon>Steccherinum</taxon>
    </lineage>
</organism>
<accession>A0A4R0RWH4</accession>
<feature type="compositionally biased region" description="Basic and acidic residues" evidence="1">
    <location>
        <begin position="1"/>
        <end position="12"/>
    </location>
</feature>
<dbReference type="OrthoDB" id="3364132at2759"/>
<dbReference type="Proteomes" id="UP000292702">
    <property type="component" value="Unassembled WGS sequence"/>
</dbReference>
<reference evidence="2 3" key="1">
    <citation type="submission" date="2018-11" db="EMBL/GenBank/DDBJ databases">
        <title>Genome assembly of Steccherinum ochraceum LE-BIN_3174, the white-rot fungus of the Steccherinaceae family (The Residual Polyporoid clade, Polyporales, Basidiomycota).</title>
        <authorList>
            <person name="Fedorova T.V."/>
            <person name="Glazunova O.A."/>
            <person name="Landesman E.O."/>
            <person name="Moiseenko K.V."/>
            <person name="Psurtseva N.V."/>
            <person name="Savinova O.S."/>
            <person name="Shakhova N.V."/>
            <person name="Tyazhelova T.V."/>
            <person name="Vasina D.V."/>
        </authorList>
    </citation>
    <scope>NUCLEOTIDE SEQUENCE [LARGE SCALE GENOMIC DNA]</scope>
    <source>
        <strain evidence="2 3">LE-BIN_3174</strain>
    </source>
</reference>
<name>A0A4R0RWH4_9APHY</name>
<gene>
    <name evidence="2" type="ORF">EIP91_010976</name>
</gene>
<protein>
    <submittedName>
        <fullName evidence="2">Uncharacterized protein</fullName>
    </submittedName>
</protein>
<feature type="region of interest" description="Disordered" evidence="1">
    <location>
        <begin position="1"/>
        <end position="20"/>
    </location>
</feature>